<dbReference type="SUPFAM" id="SSF56801">
    <property type="entry name" value="Acetyl-CoA synthetase-like"/>
    <property type="match status" value="1"/>
</dbReference>
<dbReference type="OrthoDB" id="6504310at2759"/>
<proteinExistence type="inferred from homology"/>
<dbReference type="PANTHER" id="PTHR43272:SF83">
    <property type="entry name" value="ACYL-COA SYNTHETASE LONG-CHAIN, ISOFORM J"/>
    <property type="match status" value="1"/>
</dbReference>
<evidence type="ECO:0000259" key="9">
    <source>
        <dbReference type="Pfam" id="PF00501"/>
    </source>
</evidence>
<dbReference type="Gene3D" id="3.40.50.12780">
    <property type="entry name" value="N-terminal domain of ligase-like"/>
    <property type="match status" value="1"/>
</dbReference>
<dbReference type="GO" id="GO:0035336">
    <property type="term" value="P:long-chain fatty-acyl-CoA metabolic process"/>
    <property type="evidence" value="ECO:0007669"/>
    <property type="project" value="TreeGrafter"/>
</dbReference>
<dbReference type="InterPro" id="IPR020845">
    <property type="entry name" value="AMP-binding_CS"/>
</dbReference>
<dbReference type="GO" id="GO:0005524">
    <property type="term" value="F:ATP binding"/>
    <property type="evidence" value="ECO:0007669"/>
    <property type="project" value="UniProtKB-KW"/>
</dbReference>
<protein>
    <recommendedName>
        <fullName evidence="6">long-chain-fatty-acid--CoA ligase</fullName>
        <ecNumber evidence="6">6.2.1.3</ecNumber>
    </recommendedName>
</protein>
<dbReference type="AlphaFoldDB" id="A0A6P6Y6B4"/>
<evidence type="ECO:0000256" key="6">
    <source>
        <dbReference type="ARBA" id="ARBA00026121"/>
    </source>
</evidence>
<evidence type="ECO:0000256" key="4">
    <source>
        <dbReference type="ARBA" id="ARBA00022832"/>
    </source>
</evidence>
<dbReference type="RefSeq" id="XP_027200840.1">
    <property type="nucleotide sequence ID" value="XM_027345039.1"/>
</dbReference>
<evidence type="ECO:0000313" key="10">
    <source>
        <dbReference type="Proteomes" id="UP000515146"/>
    </source>
</evidence>
<comment type="similarity">
    <text evidence="1">Belongs to the ATP-dependent AMP-binding enzyme family.</text>
</comment>
<keyword evidence="4" id="KW-0276">Fatty acid metabolism</keyword>
<evidence type="ECO:0000256" key="2">
    <source>
        <dbReference type="ARBA" id="ARBA00022598"/>
    </source>
</evidence>
<keyword evidence="8" id="KW-0472">Membrane</keyword>
<keyword evidence="4" id="KW-0443">Lipid metabolism</keyword>
<dbReference type="PANTHER" id="PTHR43272">
    <property type="entry name" value="LONG-CHAIN-FATTY-ACID--COA LIGASE"/>
    <property type="match status" value="1"/>
</dbReference>
<evidence type="ECO:0000313" key="11">
    <source>
        <dbReference type="RefSeq" id="XP_027200840.1"/>
    </source>
</evidence>
<evidence type="ECO:0000256" key="5">
    <source>
        <dbReference type="ARBA" id="ARBA00022840"/>
    </source>
</evidence>
<keyword evidence="8" id="KW-0812">Transmembrane</keyword>
<dbReference type="EC" id="6.2.1.3" evidence="6"/>
<feature type="domain" description="AMP-dependent synthetase/ligase" evidence="9">
    <location>
        <begin position="134"/>
        <end position="571"/>
    </location>
</feature>
<dbReference type="Proteomes" id="UP000515146">
    <property type="component" value="Unplaced"/>
</dbReference>
<dbReference type="GO" id="GO:0005783">
    <property type="term" value="C:endoplasmic reticulum"/>
    <property type="evidence" value="ECO:0007669"/>
    <property type="project" value="TreeGrafter"/>
</dbReference>
<dbReference type="GO" id="GO:0030182">
    <property type="term" value="P:neuron differentiation"/>
    <property type="evidence" value="ECO:0007669"/>
    <property type="project" value="TreeGrafter"/>
</dbReference>
<dbReference type="PROSITE" id="PS00455">
    <property type="entry name" value="AMP_BINDING"/>
    <property type="match status" value="1"/>
</dbReference>
<dbReference type="GO" id="GO:0005811">
    <property type="term" value="C:lipid droplet"/>
    <property type="evidence" value="ECO:0007669"/>
    <property type="project" value="TreeGrafter"/>
</dbReference>
<dbReference type="InParanoid" id="A0A6P6Y6B4"/>
<keyword evidence="10" id="KW-1185">Reference proteome</keyword>
<gene>
    <name evidence="11" type="primary">LOC113794890</name>
</gene>
<keyword evidence="8" id="KW-1133">Transmembrane helix</keyword>
<dbReference type="GO" id="GO:0005886">
    <property type="term" value="C:plasma membrane"/>
    <property type="evidence" value="ECO:0007669"/>
    <property type="project" value="TreeGrafter"/>
</dbReference>
<keyword evidence="5" id="KW-0067">ATP-binding</keyword>
<dbReference type="InterPro" id="IPR000873">
    <property type="entry name" value="AMP-dep_synth/lig_dom"/>
</dbReference>
<evidence type="ECO:0000256" key="7">
    <source>
        <dbReference type="ARBA" id="ARBA00036813"/>
    </source>
</evidence>
<keyword evidence="3" id="KW-0547">Nucleotide-binding</keyword>
<feature type="transmembrane region" description="Helical" evidence="8">
    <location>
        <begin position="23"/>
        <end position="46"/>
    </location>
</feature>
<accession>A0A6P6Y6B4</accession>
<organism evidence="10 11">
    <name type="scientific">Dermatophagoides pteronyssinus</name>
    <name type="common">European house dust mite</name>
    <dbReference type="NCBI Taxonomy" id="6956"/>
    <lineage>
        <taxon>Eukaryota</taxon>
        <taxon>Metazoa</taxon>
        <taxon>Ecdysozoa</taxon>
        <taxon>Arthropoda</taxon>
        <taxon>Chelicerata</taxon>
        <taxon>Arachnida</taxon>
        <taxon>Acari</taxon>
        <taxon>Acariformes</taxon>
        <taxon>Sarcoptiformes</taxon>
        <taxon>Astigmata</taxon>
        <taxon>Psoroptidia</taxon>
        <taxon>Analgoidea</taxon>
        <taxon>Pyroglyphidae</taxon>
        <taxon>Dermatophagoidinae</taxon>
        <taxon>Dermatophagoides</taxon>
    </lineage>
</organism>
<name>A0A6P6Y6B4_DERPT</name>
<dbReference type="Pfam" id="PF00501">
    <property type="entry name" value="AMP-binding"/>
    <property type="match status" value="1"/>
</dbReference>
<dbReference type="GO" id="GO:0004467">
    <property type="term" value="F:long-chain fatty acid-CoA ligase activity"/>
    <property type="evidence" value="ECO:0007669"/>
    <property type="project" value="UniProtKB-EC"/>
</dbReference>
<comment type="catalytic activity">
    <reaction evidence="7">
        <text>a long-chain fatty acid + ATP + CoA = a long-chain fatty acyl-CoA + AMP + diphosphate</text>
        <dbReference type="Rhea" id="RHEA:15421"/>
        <dbReference type="ChEBI" id="CHEBI:30616"/>
        <dbReference type="ChEBI" id="CHEBI:33019"/>
        <dbReference type="ChEBI" id="CHEBI:57287"/>
        <dbReference type="ChEBI" id="CHEBI:57560"/>
        <dbReference type="ChEBI" id="CHEBI:83139"/>
        <dbReference type="ChEBI" id="CHEBI:456215"/>
        <dbReference type="EC" id="6.2.1.3"/>
    </reaction>
</comment>
<evidence type="ECO:0000256" key="3">
    <source>
        <dbReference type="ARBA" id="ARBA00022741"/>
    </source>
</evidence>
<dbReference type="KEGG" id="dpte:113794890"/>
<dbReference type="InterPro" id="IPR042099">
    <property type="entry name" value="ANL_N_sf"/>
</dbReference>
<keyword evidence="2" id="KW-0436">Ligase</keyword>
<evidence type="ECO:0000256" key="8">
    <source>
        <dbReference type="SAM" id="Phobius"/>
    </source>
</evidence>
<evidence type="ECO:0000256" key="1">
    <source>
        <dbReference type="ARBA" id="ARBA00006432"/>
    </source>
</evidence>
<reference evidence="11" key="1">
    <citation type="submission" date="2025-08" db="UniProtKB">
        <authorList>
            <consortium name="RefSeq"/>
        </authorList>
    </citation>
    <scope>IDENTIFICATION</scope>
    <source>
        <strain evidence="11">Airmid</strain>
    </source>
</reference>
<sequence>MTIDSDRNNGDGISKNKISATNILIIVIDIIVTLYTYLTLPIYVWWQNPKQTLHKSERIRSKKIDANDIDSPWVGIHDEDSILNCTFINDSDCQTLNDFIEKHYQYFPNENPVIGYRHVYYEYLEDDKDGRKIKKRKLSDHYQWINFRQIYDRITNIAHGLRLSGIERNEPVVILCETCAEFLLMQFAIARAGLVQVNVYATLGESGIAHAIRETKARYMFTSWDLLPKVRATIANQKINIDKIIYLRRRALKVSSEILENEKDYTKPIGQMDMIPFDRIELMGQCHLDRIKSGDDEEQLCKPLDKDDISLIVFTSGSTGIPKGVQLTSAQVIKSIPTALSAVPELVVDGSNHILASFLPQAHIFEAIVELTLLAFGGRIGFANPLTLVDGAPGLSPDSRSDLSILRPTIMMVAPLVLKRVQAQIYKKLEARSSIHVALFDYLINYKLRWTHKGYTTPLLNGLICCKIRELFGGNLAKVIAGGAPLSPRLQAFCRMAMDTNLVQGYGMTETCGPVLCMDQYDLSYGRSGPPLLNIYAKLDDWTEGGYRRTDFPCPRGELLIGSKTHWNGYLNLAEASQDGYVKDDKNGIHYVRTGDIVQVHSDGTFEIIDRKKDLVKLANGEYVSLGKIESTLKNCNYIDHICVFGNGFANHLVGLIVPNKEKLNSLALNGTRSMKRLKEIIGKLMQETGLKCGLKSVEIPVQIEIVMDEWTPDNEMLTAAMKLKRNAIKKRYQNVITDMFSSNANDSHGR</sequence>